<keyword evidence="2" id="KW-0378">Hydrolase</keyword>
<dbReference type="InterPro" id="IPR050662">
    <property type="entry name" value="Sec-metab_biosynth-thioest"/>
</dbReference>
<dbReference type="PANTHER" id="PTHR23131">
    <property type="entry name" value="ENDORIBONUCLEASE LACTB2"/>
    <property type="match status" value="1"/>
</dbReference>
<dbReference type="CDD" id="cd07725">
    <property type="entry name" value="TTHA1429-like_MBL-fold"/>
    <property type="match status" value="1"/>
</dbReference>
<dbReference type="InterPro" id="IPR001279">
    <property type="entry name" value="Metallo-B-lactamas"/>
</dbReference>
<dbReference type="PANTHER" id="PTHR23131:SF4">
    <property type="entry name" value="METALLO-BETA-LACTAMASE SUPERFAMILY POTEIN"/>
    <property type="match status" value="1"/>
</dbReference>
<comment type="caution">
    <text evidence="2">The sequence shown here is derived from an EMBL/GenBank/DDBJ whole genome shotgun (WGS) entry which is preliminary data.</text>
</comment>
<dbReference type="Pfam" id="PF00753">
    <property type="entry name" value="Lactamase_B"/>
    <property type="match status" value="1"/>
</dbReference>
<feature type="domain" description="Metallo-beta-lactamase" evidence="1">
    <location>
        <begin position="20"/>
        <end position="232"/>
    </location>
</feature>
<sequence>MTQTKAAEKIILPTPFAVGDVNVFLIEGEKLTLIDAGVKTKEAKNALESQLNERGYTISDIDQVILTHHHSDHCGLVDLFEGKELLGHEDGQRYLVRNDEFMDWQREYFTGMSRKMGVPKEYMKYANNVESMYTYSGSKPLTGFLKEGDKIPGHEDWSVMETFGHSQGHLSFYHEETGSLIGGDLLLGRISPNPILEPPKKKGDSRFKPQLQLNESLKRIEKEKLNIVYPGHGDNITAVRSLIEKRLRMQHERAMHVKELIGDGQSTILELAVQLFPKAIKRDPALALFETLGQLDYLESIQKVEKQDAEGVLYYRVTTHE</sequence>
<organism evidence="2 3">
    <name type="scientific">Pradoshia eiseniae</name>
    <dbReference type="NCBI Taxonomy" id="2064768"/>
    <lineage>
        <taxon>Bacteria</taxon>
        <taxon>Bacillati</taxon>
        <taxon>Bacillota</taxon>
        <taxon>Bacilli</taxon>
        <taxon>Bacillales</taxon>
        <taxon>Bacillaceae</taxon>
        <taxon>Pradoshia</taxon>
    </lineage>
</organism>
<dbReference type="EMBL" id="PKOZ01000001">
    <property type="protein sequence ID" value="PQD96645.1"/>
    <property type="molecule type" value="Genomic_DNA"/>
</dbReference>
<dbReference type="AlphaFoldDB" id="A0A2S7N3T1"/>
<dbReference type="SMART" id="SM00849">
    <property type="entry name" value="Lactamase_B"/>
    <property type="match status" value="1"/>
</dbReference>
<accession>A0A2S7N3T1</accession>
<dbReference type="InterPro" id="IPR036866">
    <property type="entry name" value="RibonucZ/Hydroxyglut_hydro"/>
</dbReference>
<protein>
    <submittedName>
        <fullName evidence="2">MBL fold metallo-hydrolase</fullName>
    </submittedName>
</protein>
<dbReference type="Proteomes" id="UP000239663">
    <property type="component" value="Unassembled WGS sequence"/>
</dbReference>
<dbReference type="SUPFAM" id="SSF56281">
    <property type="entry name" value="Metallo-hydrolase/oxidoreductase"/>
    <property type="match status" value="1"/>
</dbReference>
<name>A0A2S7N3T1_9BACI</name>
<evidence type="ECO:0000313" key="3">
    <source>
        <dbReference type="Proteomes" id="UP000239663"/>
    </source>
</evidence>
<keyword evidence="3" id="KW-1185">Reference proteome</keyword>
<dbReference type="RefSeq" id="WP_104847742.1">
    <property type="nucleotide sequence ID" value="NZ_PKOZ01000001.1"/>
</dbReference>
<gene>
    <name evidence="2" type="ORF">CYL18_01750</name>
</gene>
<reference evidence="2 3" key="1">
    <citation type="submission" date="2017-12" db="EMBL/GenBank/DDBJ databases">
        <title>Taxonomic description and draft genome of Pradoshia cofamensis Gen. nov., sp. nov., a thermotolerant bacillale isolated from anterior gut of earthworm Eisenia fetida.</title>
        <authorList>
            <person name="Saha T."/>
            <person name="Chakraborty R."/>
        </authorList>
    </citation>
    <scope>NUCLEOTIDE SEQUENCE [LARGE SCALE GENOMIC DNA]</scope>
    <source>
        <strain evidence="2 3">EAG3</strain>
    </source>
</reference>
<proteinExistence type="predicted"/>
<evidence type="ECO:0000259" key="1">
    <source>
        <dbReference type="SMART" id="SM00849"/>
    </source>
</evidence>
<dbReference type="Gene3D" id="3.60.15.10">
    <property type="entry name" value="Ribonuclease Z/Hydroxyacylglutathione hydrolase-like"/>
    <property type="match status" value="1"/>
</dbReference>
<dbReference type="GO" id="GO:0016787">
    <property type="term" value="F:hydrolase activity"/>
    <property type="evidence" value="ECO:0007669"/>
    <property type="project" value="UniProtKB-KW"/>
</dbReference>
<dbReference type="OrthoDB" id="2971563at2"/>
<evidence type="ECO:0000313" key="2">
    <source>
        <dbReference type="EMBL" id="PQD96645.1"/>
    </source>
</evidence>